<dbReference type="InterPro" id="IPR021352">
    <property type="entry name" value="DUF2971"/>
</dbReference>
<reference evidence="1 2" key="1">
    <citation type="submission" date="2018-08" db="EMBL/GenBank/DDBJ databases">
        <title>A genome reference for cultivated species of the human gut microbiota.</title>
        <authorList>
            <person name="Zou Y."/>
            <person name="Xue W."/>
            <person name="Luo G."/>
        </authorList>
    </citation>
    <scope>NUCLEOTIDE SEQUENCE [LARGE SCALE GENOMIC DNA]</scope>
    <source>
        <strain evidence="1 2">AF37-4</strain>
    </source>
</reference>
<dbReference type="RefSeq" id="WP_118380158.1">
    <property type="nucleotide sequence ID" value="NZ_CABJDQ010000009.1"/>
</dbReference>
<organism evidence="1 2">
    <name type="scientific">Eubacterium ventriosum</name>
    <dbReference type="NCBI Taxonomy" id="39496"/>
    <lineage>
        <taxon>Bacteria</taxon>
        <taxon>Bacillati</taxon>
        <taxon>Bacillota</taxon>
        <taxon>Clostridia</taxon>
        <taxon>Eubacteriales</taxon>
        <taxon>Eubacteriaceae</taxon>
        <taxon>Eubacterium</taxon>
    </lineage>
</organism>
<proteinExistence type="predicted"/>
<evidence type="ECO:0000313" key="1">
    <source>
        <dbReference type="EMBL" id="RHL43232.1"/>
    </source>
</evidence>
<evidence type="ECO:0000313" key="2">
    <source>
        <dbReference type="Proteomes" id="UP000283314"/>
    </source>
</evidence>
<dbReference type="EMBL" id="QROT01000009">
    <property type="protein sequence ID" value="RHL43232.1"/>
    <property type="molecule type" value="Genomic_DNA"/>
</dbReference>
<accession>A0A415L3Z0</accession>
<gene>
    <name evidence="1" type="ORF">DW018_11365</name>
</gene>
<name>A0A415L3Z0_9FIRM</name>
<dbReference type="GeneID" id="66467841"/>
<comment type="caution">
    <text evidence="1">The sequence shown here is derived from an EMBL/GenBank/DDBJ whole genome shotgun (WGS) entry which is preliminary data.</text>
</comment>
<dbReference type="Proteomes" id="UP000283314">
    <property type="component" value="Unassembled WGS sequence"/>
</dbReference>
<dbReference type="Pfam" id="PF11185">
    <property type="entry name" value="DUF2971"/>
    <property type="match status" value="1"/>
</dbReference>
<sequence length="350" mass="41668">MQDKEYYGEGGENMDKYRINIDELHKKRLGKNTLENRIVHPSKITEAYATDVYHYTSPEGVIGILKNREIFFTDSEYLNDYEERLGINSELEKFWKEHCSEYDNDFYNLIRGFRINEYEDNDYMYIDDEFANESCRYFILSASVNSDSLSMWKYYSKNGSYDGYNINLFIPALDDEWIDRETKVAVETGLVVYNTNEKQEKIHNIVELLYDVWCTYKKSDALNNKIIKEYRQGISYASVFFKNECFSTEKEMRFVAIVPKSILKDIYYERVDGTRVKMYDFRSVNGVITPYIKMPLFGWNIEENWITSQIVVGPCVNYELREKGIRQFIESLDYRLNKLKIVKSKVPVRY</sequence>
<dbReference type="AlphaFoldDB" id="A0A415L3Z0"/>
<protein>
    <submittedName>
        <fullName evidence="1">DUF2971 domain-containing protein</fullName>
    </submittedName>
</protein>